<dbReference type="Proteomes" id="UP001519460">
    <property type="component" value="Unassembled WGS sequence"/>
</dbReference>
<evidence type="ECO:0000256" key="1">
    <source>
        <dbReference type="SAM" id="MobiDB-lite"/>
    </source>
</evidence>
<sequence>MKSKYANVLPSRATPNTGNGRWRIDFNAPKIFRRLNRRPPQRIRDQTADKGDRIEGKKVREPVCWKAGRNSRLSGGTVLSKFKFELCYRKAGEPFDATPFLARKGRAKKELQSV</sequence>
<feature type="compositionally biased region" description="Basic and acidic residues" evidence="1">
    <location>
        <begin position="42"/>
        <end position="55"/>
    </location>
</feature>
<protein>
    <submittedName>
        <fullName evidence="2">Uncharacterized protein</fullName>
    </submittedName>
</protein>
<feature type="region of interest" description="Disordered" evidence="1">
    <location>
        <begin position="1"/>
        <end position="20"/>
    </location>
</feature>
<feature type="region of interest" description="Disordered" evidence="1">
    <location>
        <begin position="35"/>
        <end position="55"/>
    </location>
</feature>
<dbReference type="AlphaFoldDB" id="A0ABD0KUJ0"/>
<dbReference type="EMBL" id="JACVVK020000123">
    <property type="protein sequence ID" value="KAK7490738.1"/>
    <property type="molecule type" value="Genomic_DNA"/>
</dbReference>
<name>A0ABD0KUJ0_9CAEN</name>
<evidence type="ECO:0000313" key="3">
    <source>
        <dbReference type="Proteomes" id="UP001519460"/>
    </source>
</evidence>
<reference evidence="2 3" key="1">
    <citation type="journal article" date="2023" name="Sci. Data">
        <title>Genome assembly of the Korean intertidal mud-creeper Batillaria attramentaria.</title>
        <authorList>
            <person name="Patra A.K."/>
            <person name="Ho P.T."/>
            <person name="Jun S."/>
            <person name="Lee S.J."/>
            <person name="Kim Y."/>
            <person name="Won Y.J."/>
        </authorList>
    </citation>
    <scope>NUCLEOTIDE SEQUENCE [LARGE SCALE GENOMIC DNA]</scope>
    <source>
        <strain evidence="2">Wonlab-2016</strain>
    </source>
</reference>
<accession>A0ABD0KUJ0</accession>
<evidence type="ECO:0000313" key="2">
    <source>
        <dbReference type="EMBL" id="KAK7490738.1"/>
    </source>
</evidence>
<organism evidence="2 3">
    <name type="scientific">Batillaria attramentaria</name>
    <dbReference type="NCBI Taxonomy" id="370345"/>
    <lineage>
        <taxon>Eukaryota</taxon>
        <taxon>Metazoa</taxon>
        <taxon>Spiralia</taxon>
        <taxon>Lophotrochozoa</taxon>
        <taxon>Mollusca</taxon>
        <taxon>Gastropoda</taxon>
        <taxon>Caenogastropoda</taxon>
        <taxon>Sorbeoconcha</taxon>
        <taxon>Cerithioidea</taxon>
        <taxon>Batillariidae</taxon>
        <taxon>Batillaria</taxon>
    </lineage>
</organism>
<comment type="caution">
    <text evidence="2">The sequence shown here is derived from an EMBL/GenBank/DDBJ whole genome shotgun (WGS) entry which is preliminary data.</text>
</comment>
<gene>
    <name evidence="2" type="ORF">BaRGS_00017967</name>
</gene>
<proteinExistence type="predicted"/>
<keyword evidence="3" id="KW-1185">Reference proteome</keyword>